<sequence length="729" mass="75830">MAARRHVEPDGAPAAWRATGFAPSITFDLTAEARPGWYALEIGIQAGHDLQVRVLPGFGGRFERTRSTVLKRDAGGIFVGTFRAPEPFRQIEVEPGRLPGPFRLERLVLRRMGPFAVASMALAGAVRAARRGPGPLAGYLKAALATVLNPRRFETAQPPGGGGEGSDDAQRRYAAWLDARTAPDPAEQSRPPAPIVVIVPILDAVAADAVAATLGSLAGQVRRFDELVLAGPADRLAAADAALATVRASGCAARIATVPVAGGATAAATVTAGVEASAAAAITVLPPGWIADPGLVGAFAAEAETAETLALAYADEDETGPDGHRRHPRFKPSWSPALLESHAYMGVPLLIARSCWPAEAARLRSGAEPYDLAFRVTEAAPPGAIRRVAQTVASRRDDGPVDGWSPATAAERAAAAVACVADHLARRGEAGRVVPVSGHPGFVRVRRALPSAAPLVSVIVPTRDRADLIGACLAGLAERTDYPALEILVVDNGSVDPDALAVLEAAAGRPGIRLLRAPGPFDYAGLNNRAAAAARGEILCLLNDDVVPIGPDWLAAMVGEALQADVGPVGATLLYPDGTVQHAGILLGMHGTAGHMDRGLPGDAAGPGGRLLARREVAAVTGACLVVRKAVWDRLGGFDPAFAVAFNDVDFCLRARALGLRTVITPDARLTHFESASRGADREGARRARFEAEAARFRARWAASVLDDPIVSPSFDRAEGAFAVRAAEN</sequence>
<gene>
    <name evidence="1" type="ORF">KL771_16560</name>
</gene>
<accession>A0A947GFW1</accession>
<name>A0A947GFW1_9HYPH</name>
<dbReference type="Gene3D" id="3.90.550.10">
    <property type="entry name" value="Spore Coat Polysaccharide Biosynthesis Protein SpsA, Chain A"/>
    <property type="match status" value="1"/>
</dbReference>
<dbReference type="Pfam" id="PF13641">
    <property type="entry name" value="Glyco_tranf_2_3"/>
    <property type="match status" value="1"/>
</dbReference>
<organism evidence="1 2">
    <name type="scientific">Prosthecodimorpha staleyi</name>
    <dbReference type="NCBI Taxonomy" id="2840188"/>
    <lineage>
        <taxon>Bacteria</taxon>
        <taxon>Pseudomonadati</taxon>
        <taxon>Pseudomonadota</taxon>
        <taxon>Alphaproteobacteria</taxon>
        <taxon>Hyphomicrobiales</taxon>
        <taxon>Ancalomicrobiaceae</taxon>
        <taxon>Prosthecodimorpha</taxon>
    </lineage>
</organism>
<dbReference type="EC" id="2.4.-.-" evidence="1"/>
<protein>
    <submittedName>
        <fullName evidence="1">Glycosyltransferase</fullName>
        <ecNumber evidence="1">2.4.-.-</ecNumber>
    </submittedName>
</protein>
<evidence type="ECO:0000313" key="2">
    <source>
        <dbReference type="Proteomes" id="UP000766595"/>
    </source>
</evidence>
<proteinExistence type="predicted"/>
<dbReference type="InterPro" id="IPR029044">
    <property type="entry name" value="Nucleotide-diphossugar_trans"/>
</dbReference>
<dbReference type="EMBL" id="JAHHZF010000008">
    <property type="protein sequence ID" value="MBT9291080.1"/>
    <property type="molecule type" value="Genomic_DNA"/>
</dbReference>
<dbReference type="AlphaFoldDB" id="A0A947GFW1"/>
<evidence type="ECO:0000313" key="1">
    <source>
        <dbReference type="EMBL" id="MBT9291080.1"/>
    </source>
</evidence>
<dbReference type="Proteomes" id="UP000766595">
    <property type="component" value="Unassembled WGS sequence"/>
</dbReference>
<keyword evidence="2" id="KW-1185">Reference proteome</keyword>
<keyword evidence="1" id="KW-0808">Transferase</keyword>
<comment type="caution">
    <text evidence="1">The sequence shown here is derived from an EMBL/GenBank/DDBJ whole genome shotgun (WGS) entry which is preliminary data.</text>
</comment>
<reference evidence="1 2" key="1">
    <citation type="submission" date="2021-06" db="EMBL/GenBank/DDBJ databases">
        <authorList>
            <person name="Grouzdev D.S."/>
            <person name="Koziaeva V."/>
        </authorList>
    </citation>
    <scope>NUCLEOTIDE SEQUENCE [LARGE SCALE GENOMIC DNA]</scope>
    <source>
        <strain evidence="1 2">22</strain>
    </source>
</reference>
<dbReference type="PANTHER" id="PTHR43179">
    <property type="entry name" value="RHAMNOSYLTRANSFERASE WBBL"/>
    <property type="match status" value="1"/>
</dbReference>
<dbReference type="SUPFAM" id="SSF53448">
    <property type="entry name" value="Nucleotide-diphospho-sugar transferases"/>
    <property type="match status" value="1"/>
</dbReference>
<keyword evidence="1" id="KW-0328">Glycosyltransferase</keyword>
<dbReference type="PANTHER" id="PTHR43179:SF7">
    <property type="entry name" value="RHAMNOSYLTRANSFERASE WBBL"/>
    <property type="match status" value="1"/>
</dbReference>
<dbReference type="GO" id="GO:0016757">
    <property type="term" value="F:glycosyltransferase activity"/>
    <property type="evidence" value="ECO:0007669"/>
    <property type="project" value="UniProtKB-KW"/>
</dbReference>
<dbReference type="RefSeq" id="WP_261969656.1">
    <property type="nucleotide sequence ID" value="NZ_JAHHZF010000008.1"/>
</dbReference>